<comment type="pathway">
    <text evidence="1">Porphyrin-containing compound metabolism; siroheme biosynthesis; sirohydrochlorin from precorrin-2: step 1/1.</text>
</comment>
<dbReference type="PANTHER" id="PTHR35330:SF1">
    <property type="entry name" value="SIROHEME BIOSYNTHESIS PROTEIN MET8"/>
    <property type="match status" value="1"/>
</dbReference>
<comment type="caution">
    <text evidence="10">The sequence shown here is derived from an EMBL/GenBank/DDBJ whole genome shotgun (WGS) entry which is preliminary data.</text>
</comment>
<dbReference type="InterPro" id="IPR036291">
    <property type="entry name" value="NAD(P)-bd_dom_sf"/>
</dbReference>
<reference evidence="10" key="1">
    <citation type="submission" date="2020-04" db="EMBL/GenBank/DDBJ databases">
        <title>Analysis of mating type loci in Filobasidium floriforme.</title>
        <authorList>
            <person name="Nowrousian M."/>
        </authorList>
    </citation>
    <scope>NUCLEOTIDE SEQUENCE</scope>
    <source>
        <strain evidence="10">CBS 6242</strain>
    </source>
</reference>
<dbReference type="NCBIfam" id="TIGR01470">
    <property type="entry name" value="cysG_Nterm"/>
    <property type="match status" value="1"/>
</dbReference>
<dbReference type="GO" id="GO:0043115">
    <property type="term" value="F:precorrin-2 dehydrogenase activity"/>
    <property type="evidence" value="ECO:0007669"/>
    <property type="project" value="UniProtKB-EC"/>
</dbReference>
<dbReference type="EC" id="1.3.1.76" evidence="2"/>
<proteinExistence type="predicted"/>
<evidence type="ECO:0000313" key="10">
    <source>
        <dbReference type="EMBL" id="KAG7532022.1"/>
    </source>
</evidence>
<evidence type="ECO:0000256" key="1">
    <source>
        <dbReference type="ARBA" id="ARBA00005010"/>
    </source>
</evidence>
<keyword evidence="7" id="KW-1133">Transmembrane helix</keyword>
<sequence>MSTSESHHFPTIVKGSSFLLAWRLENRHVLLIGGGLVASGRLYYLLETGCRVTLISPREQLHPETAYRIDVSNTEDITYLDRKYLGPEEDEIKVGDYDMVLTAIDEVGLSSRICTACRKERVPVNVADVPPECDFYFGSQLRRGPLQIMVSTSGRGPKIAALIRKRIEESLPADIEQAIDSVGKLRGDLRKRAPGVGGPLGQRRMNWMIGICDKWNLDELGGMTDEVRQRLLDEGWDKKRVLGPRDLGVNSRSWVGEWWSAVEEAVGLNEERKKVLGVGLMGAVLGTAGTAGVWYLKTQRR</sequence>
<comment type="catalytic activity">
    <reaction evidence="6">
        <text>precorrin-2 + NAD(+) = sirohydrochlorin + NADH + 2 H(+)</text>
        <dbReference type="Rhea" id="RHEA:15613"/>
        <dbReference type="ChEBI" id="CHEBI:15378"/>
        <dbReference type="ChEBI" id="CHEBI:57540"/>
        <dbReference type="ChEBI" id="CHEBI:57945"/>
        <dbReference type="ChEBI" id="CHEBI:58351"/>
        <dbReference type="ChEBI" id="CHEBI:58827"/>
        <dbReference type="EC" id="1.3.1.76"/>
    </reaction>
</comment>
<protein>
    <recommendedName>
        <fullName evidence="2">precorrin-2 dehydrogenase</fullName>
        <ecNumber evidence="2">1.3.1.76</ecNumber>
    </recommendedName>
</protein>
<name>A0A8K0JJV5_9TREE</name>
<evidence type="ECO:0000256" key="5">
    <source>
        <dbReference type="ARBA" id="ARBA00023244"/>
    </source>
</evidence>
<dbReference type="OrthoDB" id="1721126at2759"/>
<dbReference type="SUPFAM" id="SSF75615">
    <property type="entry name" value="Siroheme synthase middle domains-like"/>
    <property type="match status" value="1"/>
</dbReference>
<keyword evidence="7" id="KW-0812">Transmembrane</keyword>
<evidence type="ECO:0000256" key="7">
    <source>
        <dbReference type="SAM" id="Phobius"/>
    </source>
</evidence>
<dbReference type="GO" id="GO:0004325">
    <property type="term" value="F:ferrochelatase activity"/>
    <property type="evidence" value="ECO:0007669"/>
    <property type="project" value="InterPro"/>
</dbReference>
<evidence type="ECO:0000256" key="4">
    <source>
        <dbReference type="ARBA" id="ARBA00023027"/>
    </source>
</evidence>
<evidence type="ECO:0000259" key="8">
    <source>
        <dbReference type="Pfam" id="PF14823"/>
    </source>
</evidence>
<feature type="transmembrane region" description="Helical" evidence="7">
    <location>
        <begin position="275"/>
        <end position="296"/>
    </location>
</feature>
<keyword evidence="5" id="KW-0627">Porphyrin biosynthesis</keyword>
<evidence type="ECO:0000259" key="9">
    <source>
        <dbReference type="Pfam" id="PF14824"/>
    </source>
</evidence>
<dbReference type="InterPro" id="IPR006367">
    <property type="entry name" value="Sirohaem_synthase_N"/>
</dbReference>
<dbReference type="InterPro" id="IPR028161">
    <property type="entry name" value="Met8-like"/>
</dbReference>
<dbReference type="Gene3D" id="3.30.160.110">
    <property type="entry name" value="Siroheme synthase, domain 2"/>
    <property type="match status" value="1"/>
</dbReference>
<keyword evidence="11" id="KW-1185">Reference proteome</keyword>
<gene>
    <name evidence="10" type="ORF">FFLO_03897</name>
</gene>
<evidence type="ECO:0000256" key="3">
    <source>
        <dbReference type="ARBA" id="ARBA00023002"/>
    </source>
</evidence>
<dbReference type="InterPro" id="IPR028281">
    <property type="entry name" value="Sirohaem_synthase_central"/>
</dbReference>
<accession>A0A8K0JJV5</accession>
<keyword evidence="3" id="KW-0560">Oxidoreductase</keyword>
<evidence type="ECO:0000313" key="11">
    <source>
        <dbReference type="Proteomes" id="UP000812966"/>
    </source>
</evidence>
<dbReference type="Pfam" id="PF14824">
    <property type="entry name" value="Sirohm_synth_M"/>
    <property type="match status" value="1"/>
</dbReference>
<organism evidence="10 11">
    <name type="scientific">Filobasidium floriforme</name>
    <dbReference type="NCBI Taxonomy" id="5210"/>
    <lineage>
        <taxon>Eukaryota</taxon>
        <taxon>Fungi</taxon>
        <taxon>Dikarya</taxon>
        <taxon>Basidiomycota</taxon>
        <taxon>Agaricomycotina</taxon>
        <taxon>Tremellomycetes</taxon>
        <taxon>Filobasidiales</taxon>
        <taxon>Filobasidiaceae</taxon>
        <taxon>Filobasidium</taxon>
    </lineage>
</organism>
<evidence type="ECO:0000256" key="6">
    <source>
        <dbReference type="ARBA" id="ARBA00047561"/>
    </source>
</evidence>
<dbReference type="Gene3D" id="1.10.3280.10">
    <property type="entry name" value="Siroheme synthase, domain 3"/>
    <property type="match status" value="1"/>
</dbReference>
<dbReference type="EMBL" id="JABELV010000076">
    <property type="protein sequence ID" value="KAG7532022.1"/>
    <property type="molecule type" value="Genomic_DNA"/>
</dbReference>
<feature type="domain" description="Siroheme biosynthesis protein Met8 C-terminal" evidence="8">
    <location>
        <begin position="172"/>
        <end position="241"/>
    </location>
</feature>
<dbReference type="Pfam" id="PF14823">
    <property type="entry name" value="Sirohm_synth_C"/>
    <property type="match status" value="1"/>
</dbReference>
<keyword evidence="4" id="KW-0520">NAD</keyword>
<dbReference type="Pfam" id="PF13241">
    <property type="entry name" value="NAD_binding_7"/>
    <property type="match status" value="1"/>
</dbReference>
<dbReference type="AlphaFoldDB" id="A0A8K0JJV5"/>
<dbReference type="GO" id="GO:0019354">
    <property type="term" value="P:siroheme biosynthetic process"/>
    <property type="evidence" value="ECO:0007669"/>
    <property type="project" value="UniProtKB-UniPathway"/>
</dbReference>
<dbReference type="Gene3D" id="3.40.50.720">
    <property type="entry name" value="NAD(P)-binding Rossmann-like Domain"/>
    <property type="match status" value="1"/>
</dbReference>
<keyword evidence="7" id="KW-0472">Membrane</keyword>
<evidence type="ECO:0000256" key="2">
    <source>
        <dbReference type="ARBA" id="ARBA00012400"/>
    </source>
</evidence>
<dbReference type="Proteomes" id="UP000812966">
    <property type="component" value="Unassembled WGS sequence"/>
</dbReference>
<dbReference type="InterPro" id="IPR028162">
    <property type="entry name" value="Met8_C"/>
</dbReference>
<feature type="domain" description="Siroheme synthase central" evidence="9">
    <location>
        <begin position="143"/>
        <end position="169"/>
    </location>
</feature>
<dbReference type="SUPFAM" id="SSF51735">
    <property type="entry name" value="NAD(P)-binding Rossmann-fold domains"/>
    <property type="match status" value="1"/>
</dbReference>
<dbReference type="UniPathway" id="UPA00262">
    <property type="reaction ID" value="UER00222"/>
</dbReference>
<dbReference type="PANTHER" id="PTHR35330">
    <property type="entry name" value="SIROHEME BIOSYNTHESIS PROTEIN MET8"/>
    <property type="match status" value="1"/>
</dbReference>